<dbReference type="Proteomes" id="UP000054563">
    <property type="component" value="Unassembled WGS sequence"/>
</dbReference>
<reference evidence="3" key="1">
    <citation type="journal article" date="2010" name="Genome Res.">
        <title>Population genomic sequencing of Coccidioides fungi reveals recent hybridization and transposon control.</title>
        <authorList>
            <person name="Neafsey D.E."/>
            <person name="Barker B.M."/>
            <person name="Sharpton T.J."/>
            <person name="Stajich J.E."/>
            <person name="Park D.J."/>
            <person name="Whiston E."/>
            <person name="Hung C.-Y."/>
            <person name="McMahan C."/>
            <person name="White J."/>
            <person name="Sykes S."/>
            <person name="Heiman D."/>
            <person name="Young S."/>
            <person name="Zeng Q."/>
            <person name="Abouelleil A."/>
            <person name="Aftuck L."/>
            <person name="Bessette D."/>
            <person name="Brown A."/>
            <person name="FitzGerald M."/>
            <person name="Lui A."/>
            <person name="Macdonald J.P."/>
            <person name="Priest M."/>
            <person name="Orbach M.J."/>
            <person name="Galgiani J.N."/>
            <person name="Kirkland T.N."/>
            <person name="Cole G.T."/>
            <person name="Birren B.W."/>
            <person name="Henn M.R."/>
            <person name="Taylor J.W."/>
            <person name="Rounsley S.D."/>
        </authorList>
    </citation>
    <scope>NUCLEOTIDE SEQUENCE [LARGE SCALE GENOMIC DNA]</scope>
    <source>
        <strain evidence="3">H538.4</strain>
    </source>
</reference>
<gene>
    <name evidence="2" type="ORF">CIHG_00679</name>
</gene>
<accession>A0A0J8RE85</accession>
<dbReference type="EMBL" id="DS016982">
    <property type="protein sequence ID" value="KMU82896.1"/>
    <property type="molecule type" value="Genomic_DNA"/>
</dbReference>
<organism evidence="2 3">
    <name type="scientific">Coccidioides immitis H538.4</name>
    <dbReference type="NCBI Taxonomy" id="396776"/>
    <lineage>
        <taxon>Eukaryota</taxon>
        <taxon>Fungi</taxon>
        <taxon>Dikarya</taxon>
        <taxon>Ascomycota</taxon>
        <taxon>Pezizomycotina</taxon>
        <taxon>Eurotiomycetes</taxon>
        <taxon>Eurotiomycetidae</taxon>
        <taxon>Onygenales</taxon>
        <taxon>Onygenaceae</taxon>
        <taxon>Coccidioides</taxon>
    </lineage>
</organism>
<dbReference type="AlphaFoldDB" id="A0A0J8RE85"/>
<protein>
    <submittedName>
        <fullName evidence="2">Uncharacterized protein</fullName>
    </submittedName>
</protein>
<feature type="region of interest" description="Disordered" evidence="1">
    <location>
        <begin position="104"/>
        <end position="135"/>
    </location>
</feature>
<dbReference type="VEuPathDB" id="FungiDB:CIHG_00679"/>
<name>A0A0J8RE85_COCIT</name>
<evidence type="ECO:0000313" key="3">
    <source>
        <dbReference type="Proteomes" id="UP000054563"/>
    </source>
</evidence>
<sequence length="166" mass="19014">MAFSPWKYTRNTLHPSRSLLVKPTSTAEIQLQTRHQPHSRWPMWRMPGGLARLCLTRTIISFLWIQPIESDTTMILPRNRYISASPIQASLLLRQQYRYRPYGGLSDQSRKQATTQGQPHDVAVRGARRPSTRSARGIAASAVCRCGSRSKSVNYREPDFSRLLFT</sequence>
<evidence type="ECO:0000313" key="2">
    <source>
        <dbReference type="EMBL" id="KMU82896.1"/>
    </source>
</evidence>
<evidence type="ECO:0000256" key="1">
    <source>
        <dbReference type="SAM" id="MobiDB-lite"/>
    </source>
</evidence>
<proteinExistence type="predicted"/>